<name>A0A1M5CGH7_9FIRM</name>
<organism evidence="1 2">
    <name type="scientific">Desulfofundulus australicus DSM 11792</name>
    <dbReference type="NCBI Taxonomy" id="1121425"/>
    <lineage>
        <taxon>Bacteria</taxon>
        <taxon>Bacillati</taxon>
        <taxon>Bacillota</taxon>
        <taxon>Clostridia</taxon>
        <taxon>Eubacteriales</taxon>
        <taxon>Peptococcaceae</taxon>
        <taxon>Desulfofundulus</taxon>
    </lineage>
</organism>
<gene>
    <name evidence="1" type="ORF">SAMN02745218_02520</name>
</gene>
<dbReference type="Proteomes" id="UP000184196">
    <property type="component" value="Unassembled WGS sequence"/>
</dbReference>
<dbReference type="AlphaFoldDB" id="A0A1M5CGH7"/>
<evidence type="ECO:0000313" key="2">
    <source>
        <dbReference type="Proteomes" id="UP000184196"/>
    </source>
</evidence>
<sequence>MGVWDGLHWMLLLDNEKKGGKNLFPGEGFVPKPRKFYFSNIVVLTTVT</sequence>
<dbReference type="EMBL" id="FQUW01000037">
    <property type="protein sequence ID" value="SHF53502.1"/>
    <property type="molecule type" value="Genomic_DNA"/>
</dbReference>
<reference evidence="2" key="1">
    <citation type="submission" date="2016-11" db="EMBL/GenBank/DDBJ databases">
        <authorList>
            <person name="Varghese N."/>
            <person name="Submissions S."/>
        </authorList>
    </citation>
    <scope>NUCLEOTIDE SEQUENCE [LARGE SCALE GENOMIC DNA]</scope>
    <source>
        <strain evidence="2">DSM 11792</strain>
    </source>
</reference>
<proteinExistence type="predicted"/>
<evidence type="ECO:0000313" key="1">
    <source>
        <dbReference type="EMBL" id="SHF53502.1"/>
    </source>
</evidence>
<keyword evidence="2" id="KW-1185">Reference proteome</keyword>
<protein>
    <submittedName>
        <fullName evidence="1">Uncharacterized protein</fullName>
    </submittedName>
</protein>
<accession>A0A1M5CGH7</accession>